<dbReference type="SMART" id="SM00823">
    <property type="entry name" value="PKS_PP"/>
    <property type="match status" value="1"/>
</dbReference>
<dbReference type="InterPro" id="IPR045851">
    <property type="entry name" value="AMP-bd_C_sf"/>
</dbReference>
<dbReference type="EMBL" id="PQXJ01000510">
    <property type="protein sequence ID" value="TGO47717.1"/>
    <property type="molecule type" value="Genomic_DNA"/>
</dbReference>
<evidence type="ECO:0000256" key="2">
    <source>
        <dbReference type="ARBA" id="ARBA00022553"/>
    </source>
</evidence>
<dbReference type="Proteomes" id="UP000297452">
    <property type="component" value="Unassembled WGS sequence"/>
</dbReference>
<organism evidence="5 6">
    <name type="scientific">Botryotinia narcissicola</name>
    <dbReference type="NCBI Taxonomy" id="278944"/>
    <lineage>
        <taxon>Eukaryota</taxon>
        <taxon>Fungi</taxon>
        <taxon>Dikarya</taxon>
        <taxon>Ascomycota</taxon>
        <taxon>Pezizomycotina</taxon>
        <taxon>Leotiomycetes</taxon>
        <taxon>Helotiales</taxon>
        <taxon>Sclerotiniaceae</taxon>
        <taxon>Botryotinia</taxon>
    </lineage>
</organism>
<dbReference type="PROSITE" id="PS00455">
    <property type="entry name" value="AMP_BINDING"/>
    <property type="match status" value="1"/>
</dbReference>
<dbReference type="PANTHER" id="PTHR45527:SF16">
    <property type="entry name" value="NONRIBOSOMAL PEPTIDE SYNTHASE ATNA-RELATED"/>
    <property type="match status" value="1"/>
</dbReference>
<sequence length="1291" mass="141131">MPGFEQVHLTIEALDDYPLSVLCKLDERKVEAEVAARFDSAVISDDQVQALAGNSASEEQMVGDLPLANSYDLNRIAGWNRTGQWPSLGCVHDLVIKSVRTNPDSQAVCSWDGDLTYQQLDGAARSLAQLLIAEGGVGPEIAVGLCMDKSRWAMVALLAILYAGGAVVPLGVQLPPERISVILQDSSPAMVLCDESKADRFQSLGYKSVTVNEVALADLAKSYDGRHSAVPSRSVRAEDTAWIMYTSGSTGLPKGVTLEHRGIYNAILSKGTDLNVDPSYRIFQFAAFTFDVSISDILMAWTFGGVVCLPLEDERMNDLVGSLQRLNCNFALLTASTTALIPPAEVPQIKMLVLGGEAIAPALIEKWLLGSNAILVNSYGPTECSITTTINLGVTDETGSSVIGRPIRGNQNWIVDTHNYNRLVPIGAVGELLIEGPQVARGYRNDPVKTSAAFITDPGFTADVGPRKSGRRMYRSGDLVRYNADGNITILGRSDSQIKIRGQRVDLGEIESCIVKLVPKVRTAVVEYLHISDSQHALVAALEFLDNDNDDDVAGYSAWLKKSLAKGLPAYMVPRLYLQIDKIPKNASGKIDRKAVRQFMMGEGNQIADAKSRSASKTGKVDTDREAVVRKLWAAVLGVVAETIDRHDNFFDIGGDSISAMKVVATARAETLDLRVLDIFENPVLFKMAVVAKSLTRSALEATSPCPYRPFQLLDDVDNNNIDAFLDEIICPITGTGKESIQDVFPTTVAVAFSVAGALTAAQTEVNTFILDTYRGLDLVRLQQSCMLLAQHIEAFCTAFAFDLRNVRLLQIILKSYQHNVLVVKAAGSLEDATEMLYEGHMCRQPLRLGTPMVNMAILQQDESKKTRILLRMSHAIYDAMSLPIILDTLRKLYHQQDDYEPLLSGSFAHYVADLNRQTSDTSYSYWRSLLDGSAMPELIPATESDHHQSPLRMAFTKNKVISVPKSKGEGITTSTLISCAWAHVLAQYTGKNDVVFGDTISGRNVVDPSISSIVVGCCATNVPMRIRFADSSGQYSILQLLNQVRDQQRNRIPHEGVGFRSMIRECTEWSPATRLTSVVNHRPAKPAAKSASGQIDFQVSTITTEMKPLTTWYDLAVISQENDGTVEMSLGYLTRAFHLDTAQALLDDLADTVQILLNAGPSKSDQIPLLGTEMMPRSSFNFALLRPVRSSKEQSPTQSRSSNAISTNKLDYSILSILDTIWFSVFTSKRTTSVGKLPPDAPTPDMCYLPFYQLGGDLLDAAHLIAIIQRRIKTTPEAEVNGNAISISHA</sequence>
<dbReference type="GO" id="GO:0031177">
    <property type="term" value="F:phosphopantetheine binding"/>
    <property type="evidence" value="ECO:0007669"/>
    <property type="project" value="InterPro"/>
</dbReference>
<dbReference type="GO" id="GO:0016874">
    <property type="term" value="F:ligase activity"/>
    <property type="evidence" value="ECO:0007669"/>
    <property type="project" value="UniProtKB-KW"/>
</dbReference>
<dbReference type="OrthoDB" id="416786at2759"/>
<dbReference type="SUPFAM" id="SSF56801">
    <property type="entry name" value="Acetyl-CoA synthetase-like"/>
    <property type="match status" value="1"/>
</dbReference>
<dbReference type="InterPro" id="IPR000873">
    <property type="entry name" value="AMP-dep_synth/lig_dom"/>
</dbReference>
<dbReference type="Pfam" id="PF00550">
    <property type="entry name" value="PP-binding"/>
    <property type="match status" value="1"/>
</dbReference>
<dbReference type="InterPro" id="IPR042099">
    <property type="entry name" value="ANL_N_sf"/>
</dbReference>
<dbReference type="GO" id="GO:0043041">
    <property type="term" value="P:amino acid activation for nonribosomal peptide biosynthetic process"/>
    <property type="evidence" value="ECO:0007669"/>
    <property type="project" value="TreeGrafter"/>
</dbReference>
<evidence type="ECO:0000259" key="4">
    <source>
        <dbReference type="PROSITE" id="PS50075"/>
    </source>
</evidence>
<dbReference type="GO" id="GO:0044550">
    <property type="term" value="P:secondary metabolite biosynthetic process"/>
    <property type="evidence" value="ECO:0007669"/>
    <property type="project" value="TreeGrafter"/>
</dbReference>
<name>A0A4Z1HS96_9HELO</name>
<protein>
    <recommendedName>
        <fullName evidence="4">Carrier domain-containing protein</fullName>
    </recommendedName>
</protein>
<dbReference type="CDD" id="cd05918">
    <property type="entry name" value="A_NRPS_SidN3_like"/>
    <property type="match status" value="1"/>
</dbReference>
<dbReference type="PANTHER" id="PTHR45527">
    <property type="entry name" value="NONRIBOSOMAL PEPTIDE SYNTHETASE"/>
    <property type="match status" value="1"/>
</dbReference>
<dbReference type="PROSITE" id="PS50075">
    <property type="entry name" value="CARRIER"/>
    <property type="match status" value="1"/>
</dbReference>
<dbReference type="Gene3D" id="3.30.559.30">
    <property type="entry name" value="Nonribosomal peptide synthetase, condensation domain"/>
    <property type="match status" value="1"/>
</dbReference>
<dbReference type="InterPro" id="IPR023213">
    <property type="entry name" value="CAT-like_dom_sf"/>
</dbReference>
<dbReference type="Gene3D" id="3.30.300.30">
    <property type="match status" value="1"/>
</dbReference>
<keyword evidence="2" id="KW-0597">Phosphoprotein</keyword>
<evidence type="ECO:0000313" key="5">
    <source>
        <dbReference type="EMBL" id="TGO47717.1"/>
    </source>
</evidence>
<dbReference type="STRING" id="278944.A0A4Z1HS96"/>
<evidence type="ECO:0000256" key="3">
    <source>
        <dbReference type="ARBA" id="ARBA00022598"/>
    </source>
</evidence>
<dbReference type="PROSITE" id="PS00012">
    <property type="entry name" value="PHOSPHOPANTETHEINE"/>
    <property type="match status" value="1"/>
</dbReference>
<dbReference type="SUPFAM" id="SSF47336">
    <property type="entry name" value="ACP-like"/>
    <property type="match status" value="1"/>
</dbReference>
<dbReference type="FunFam" id="1.10.1200.10:FF:000005">
    <property type="entry name" value="Nonribosomal peptide synthetase 1"/>
    <property type="match status" value="1"/>
</dbReference>
<dbReference type="Pfam" id="PF00668">
    <property type="entry name" value="Condensation"/>
    <property type="match status" value="1"/>
</dbReference>
<keyword evidence="6" id="KW-1185">Reference proteome</keyword>
<dbReference type="GO" id="GO:0005737">
    <property type="term" value="C:cytoplasm"/>
    <property type="evidence" value="ECO:0007669"/>
    <property type="project" value="TreeGrafter"/>
</dbReference>
<feature type="domain" description="Carrier" evidence="4">
    <location>
        <begin position="623"/>
        <end position="696"/>
    </location>
</feature>
<accession>A0A4Z1HS96</accession>
<dbReference type="InterPro" id="IPR001242">
    <property type="entry name" value="Condensation_dom"/>
</dbReference>
<dbReference type="InterPro" id="IPR010071">
    <property type="entry name" value="AA_adenyl_dom"/>
</dbReference>
<comment type="caution">
    <text evidence="5">The sequence shown here is derived from an EMBL/GenBank/DDBJ whole genome shotgun (WGS) entry which is preliminary data.</text>
</comment>
<evidence type="ECO:0000256" key="1">
    <source>
        <dbReference type="ARBA" id="ARBA00022450"/>
    </source>
</evidence>
<dbReference type="FunFam" id="3.40.50.980:FF:000001">
    <property type="entry name" value="Non-ribosomal peptide synthetase"/>
    <property type="match status" value="1"/>
</dbReference>
<evidence type="ECO:0000313" key="6">
    <source>
        <dbReference type="Proteomes" id="UP000297452"/>
    </source>
</evidence>
<dbReference type="InterPro" id="IPR036736">
    <property type="entry name" value="ACP-like_sf"/>
</dbReference>
<keyword evidence="1" id="KW-0596">Phosphopantetheine</keyword>
<dbReference type="InterPro" id="IPR009081">
    <property type="entry name" value="PP-bd_ACP"/>
</dbReference>
<dbReference type="Pfam" id="PF00501">
    <property type="entry name" value="AMP-binding"/>
    <property type="match status" value="1"/>
</dbReference>
<dbReference type="InterPro" id="IPR020806">
    <property type="entry name" value="PKS_PP-bd"/>
</dbReference>
<dbReference type="NCBIfam" id="TIGR01733">
    <property type="entry name" value="AA-adenyl-dom"/>
    <property type="match status" value="1"/>
</dbReference>
<dbReference type="Gene3D" id="3.40.50.12780">
    <property type="entry name" value="N-terminal domain of ligase-like"/>
    <property type="match status" value="1"/>
</dbReference>
<dbReference type="InterPro" id="IPR006162">
    <property type="entry name" value="Ppantetheine_attach_site"/>
</dbReference>
<dbReference type="InterPro" id="IPR020845">
    <property type="entry name" value="AMP-binding_CS"/>
</dbReference>
<keyword evidence="3" id="KW-0436">Ligase</keyword>
<proteinExistence type="predicted"/>
<reference evidence="5 6" key="1">
    <citation type="submission" date="2017-12" db="EMBL/GenBank/DDBJ databases">
        <title>Comparative genomics of Botrytis spp.</title>
        <authorList>
            <person name="Valero-Jimenez C.A."/>
            <person name="Tapia P."/>
            <person name="Veloso J."/>
            <person name="Silva-Moreno E."/>
            <person name="Staats M."/>
            <person name="Valdes J.H."/>
            <person name="Van Kan J.A.L."/>
        </authorList>
    </citation>
    <scope>NUCLEOTIDE SEQUENCE [LARGE SCALE GENOMIC DNA]</scope>
    <source>
        <strain evidence="5 6">MUCL2120</strain>
    </source>
</reference>
<dbReference type="SUPFAM" id="SSF52777">
    <property type="entry name" value="CoA-dependent acyltransferases"/>
    <property type="match status" value="2"/>
</dbReference>
<dbReference type="Gene3D" id="3.30.559.10">
    <property type="entry name" value="Chloramphenicol acetyltransferase-like domain"/>
    <property type="match status" value="1"/>
</dbReference>
<dbReference type="CDD" id="cd19542">
    <property type="entry name" value="CT_NRPS-like"/>
    <property type="match status" value="1"/>
</dbReference>
<dbReference type="Gene3D" id="1.10.1200.10">
    <property type="entry name" value="ACP-like"/>
    <property type="match status" value="1"/>
</dbReference>
<gene>
    <name evidence="5" type="ORF">BOTNAR_0510g00010</name>
</gene>